<evidence type="ECO:0000256" key="6">
    <source>
        <dbReference type="ARBA" id="ARBA00022679"/>
    </source>
</evidence>
<dbReference type="NCBIfam" id="NF001899">
    <property type="entry name" value="PRK00654.1-2"/>
    <property type="match status" value="1"/>
</dbReference>
<keyword evidence="7 8" id="KW-0320">Glycogen biosynthesis</keyword>
<dbReference type="GO" id="GO:0009011">
    <property type="term" value="F:alpha-1,4-glucan glucosyltransferase (ADP-glucose donor) activity"/>
    <property type="evidence" value="ECO:0007669"/>
    <property type="project" value="UniProtKB-EC"/>
</dbReference>
<dbReference type="EMBL" id="JAJTWT010000001">
    <property type="protein sequence ID" value="MCE4536047.1"/>
    <property type="molecule type" value="Genomic_DNA"/>
</dbReference>
<reference evidence="11 12" key="1">
    <citation type="submission" date="2021-12" db="EMBL/GenBank/DDBJ databases">
        <title>Genome seq of p7.</title>
        <authorList>
            <person name="Seo T."/>
        </authorList>
    </citation>
    <scope>NUCLEOTIDE SEQUENCE [LARGE SCALE GENOMIC DNA]</scope>
    <source>
        <strain evidence="11 12">P7</strain>
    </source>
</reference>
<accession>A0ABS8X9V1</accession>
<feature type="domain" description="Glycosyl transferase family 1" evidence="9">
    <location>
        <begin position="296"/>
        <end position="449"/>
    </location>
</feature>
<protein>
    <recommendedName>
        <fullName evidence="8">Glycogen synthase</fullName>
        <ecNumber evidence="8">2.4.1.21</ecNumber>
    </recommendedName>
    <alternativeName>
        <fullName evidence="8">Starch [bacterial glycogen] synthase</fullName>
    </alternativeName>
</protein>
<evidence type="ECO:0000256" key="2">
    <source>
        <dbReference type="ARBA" id="ARBA00002764"/>
    </source>
</evidence>
<comment type="function">
    <text evidence="2 8">Synthesizes alpha-1,4-glucan chains using ADP-glucose.</text>
</comment>
<keyword evidence="12" id="KW-1185">Reference proteome</keyword>
<keyword evidence="6 8" id="KW-0808">Transferase</keyword>
<comment type="similarity">
    <text evidence="4 8">Belongs to the glycosyltransferase 1 family. Bacterial/plant glycogen synthase subfamily.</text>
</comment>
<dbReference type="Pfam" id="PF00534">
    <property type="entry name" value="Glycos_transf_1"/>
    <property type="match status" value="1"/>
</dbReference>
<sequence>MTRVLQVSAELYPLLKTGGLADVAGALPAALAAAGAEPRLLVPGFPAIREALGKECAVAPVALPWSEGRAALLRGRLPGFEMPVYVLDAPGLFDRPGNPYADAAGVAYADNHRRFALLGLAASRLAEGVDGSWRPGIVHAHDWHAGLACAHVAASRSRRRTDARTVFTIHNLAYQGLFPADLFCELGLPPHFYAVEGLEFYGQVSFMKAGLHFADAITTVSPSYAKEIQTPEQGCGLDGLLRHRAGVLHGILNGVDYGVWSPASDASLAAAYDADQPDGKAACKAALQRECGLDAKPDAPLFGIVSRLTEQKGLPLVLEALDDLLDGGGQLVVLGSGDARLEAAFGEAAARHPGRVARRTGMDEGLAHRIVAGSDVVLVPSRFEPCGLTQLYGLSYGAQPLVHRVGGLADTVVDCTLEDLAAGTATGFVFNAFTAEAYRRALRRAFALWSRQEFWARVRAAAMRQHFSWDDAAARYMQVYRGVLAAPGDEPR</sequence>
<comment type="pathway">
    <text evidence="3 8">Glycan biosynthesis; glycogen biosynthesis.</text>
</comment>
<organism evidence="11 12">
    <name type="scientific">Pelomonas caseinilytica</name>
    <dbReference type="NCBI Taxonomy" id="2906763"/>
    <lineage>
        <taxon>Bacteria</taxon>
        <taxon>Pseudomonadati</taxon>
        <taxon>Pseudomonadota</taxon>
        <taxon>Betaproteobacteria</taxon>
        <taxon>Burkholderiales</taxon>
        <taxon>Sphaerotilaceae</taxon>
        <taxon>Roseateles</taxon>
    </lineage>
</organism>
<evidence type="ECO:0000259" key="9">
    <source>
        <dbReference type="Pfam" id="PF00534"/>
    </source>
</evidence>
<evidence type="ECO:0000313" key="11">
    <source>
        <dbReference type="EMBL" id="MCE4536047.1"/>
    </source>
</evidence>
<dbReference type="CDD" id="cd03791">
    <property type="entry name" value="GT5_Glycogen_synthase_DULL1-like"/>
    <property type="match status" value="1"/>
</dbReference>
<feature type="domain" description="Starch synthase catalytic" evidence="10">
    <location>
        <begin position="3"/>
        <end position="243"/>
    </location>
</feature>
<dbReference type="Pfam" id="PF08323">
    <property type="entry name" value="Glyco_transf_5"/>
    <property type="match status" value="1"/>
</dbReference>
<evidence type="ECO:0000256" key="5">
    <source>
        <dbReference type="ARBA" id="ARBA00022676"/>
    </source>
</evidence>
<dbReference type="PANTHER" id="PTHR45825:SF11">
    <property type="entry name" value="ALPHA AMYLASE DOMAIN-CONTAINING PROTEIN"/>
    <property type="match status" value="1"/>
</dbReference>
<evidence type="ECO:0000256" key="3">
    <source>
        <dbReference type="ARBA" id="ARBA00004964"/>
    </source>
</evidence>
<evidence type="ECO:0000256" key="4">
    <source>
        <dbReference type="ARBA" id="ARBA00010281"/>
    </source>
</evidence>
<proteinExistence type="inferred from homology"/>
<name>A0ABS8X9V1_9BURK</name>
<evidence type="ECO:0000256" key="1">
    <source>
        <dbReference type="ARBA" id="ARBA00001478"/>
    </source>
</evidence>
<comment type="catalytic activity">
    <reaction evidence="1 8">
        <text>[(1-&gt;4)-alpha-D-glucosyl](n) + ADP-alpha-D-glucose = [(1-&gt;4)-alpha-D-glucosyl](n+1) + ADP + H(+)</text>
        <dbReference type="Rhea" id="RHEA:18189"/>
        <dbReference type="Rhea" id="RHEA-COMP:9584"/>
        <dbReference type="Rhea" id="RHEA-COMP:9587"/>
        <dbReference type="ChEBI" id="CHEBI:15378"/>
        <dbReference type="ChEBI" id="CHEBI:15444"/>
        <dbReference type="ChEBI" id="CHEBI:57498"/>
        <dbReference type="ChEBI" id="CHEBI:456216"/>
        <dbReference type="EC" id="2.4.1.21"/>
    </reaction>
</comment>
<evidence type="ECO:0000256" key="8">
    <source>
        <dbReference type="HAMAP-Rule" id="MF_00484"/>
    </source>
</evidence>
<dbReference type="PANTHER" id="PTHR45825">
    <property type="entry name" value="GRANULE-BOUND STARCH SYNTHASE 1, CHLOROPLASTIC/AMYLOPLASTIC"/>
    <property type="match status" value="1"/>
</dbReference>
<dbReference type="Proteomes" id="UP001201463">
    <property type="component" value="Unassembled WGS sequence"/>
</dbReference>
<dbReference type="InterPro" id="IPR013534">
    <property type="entry name" value="Starch_synth_cat_dom"/>
</dbReference>
<dbReference type="Gene3D" id="3.40.50.2000">
    <property type="entry name" value="Glycogen Phosphorylase B"/>
    <property type="match status" value="2"/>
</dbReference>
<dbReference type="RefSeq" id="WP_233388972.1">
    <property type="nucleotide sequence ID" value="NZ_JAJTWT010000001.1"/>
</dbReference>
<dbReference type="EC" id="2.4.1.21" evidence="8"/>
<feature type="binding site" evidence="8">
    <location>
        <position position="16"/>
    </location>
    <ligand>
        <name>ADP-alpha-D-glucose</name>
        <dbReference type="ChEBI" id="CHEBI:57498"/>
    </ligand>
</feature>
<dbReference type="HAMAP" id="MF_00484">
    <property type="entry name" value="Glycogen_synth"/>
    <property type="match status" value="1"/>
</dbReference>
<evidence type="ECO:0000313" key="12">
    <source>
        <dbReference type="Proteomes" id="UP001201463"/>
    </source>
</evidence>
<dbReference type="InterPro" id="IPR011835">
    <property type="entry name" value="GS/SS"/>
</dbReference>
<gene>
    <name evidence="8 11" type="primary">glgA</name>
    <name evidence="11" type="ORF">LXT12_02075</name>
</gene>
<evidence type="ECO:0000256" key="7">
    <source>
        <dbReference type="ARBA" id="ARBA00023056"/>
    </source>
</evidence>
<dbReference type="SUPFAM" id="SSF53756">
    <property type="entry name" value="UDP-Glycosyltransferase/glycogen phosphorylase"/>
    <property type="match status" value="1"/>
</dbReference>
<dbReference type="NCBIfam" id="TIGR02095">
    <property type="entry name" value="glgA"/>
    <property type="match status" value="1"/>
</dbReference>
<dbReference type="InterPro" id="IPR001296">
    <property type="entry name" value="Glyco_trans_1"/>
</dbReference>
<evidence type="ECO:0000259" key="10">
    <source>
        <dbReference type="Pfam" id="PF08323"/>
    </source>
</evidence>
<keyword evidence="5 8" id="KW-0328">Glycosyltransferase</keyword>
<comment type="caution">
    <text evidence="11">The sequence shown here is derived from an EMBL/GenBank/DDBJ whole genome shotgun (WGS) entry which is preliminary data.</text>
</comment>